<evidence type="ECO:0000313" key="1">
    <source>
        <dbReference type="EMBL" id="KAJ3519828.1"/>
    </source>
</evidence>
<sequence length="1110" mass="123999">MVAPAVPEITEEILHESIDARTESLAGLRELGPPDLVHLLKHAVRNPAKQTGVYHHVTGVDASSSASLAAYINTLTYKESGPNATNKIVEGVFCCYNAFSRLDMRVHVSIPGTVESYCVDERGEKRKASEDLWLETYLCSVLRAYSYADDGSGDTIRKIMGVRRFNPVTNTETEHRFLHAAEQLFFRGWQLGSDSVVQVPTNVCNHLTTGLLKYLETTGRYASGINLFEKLRTQSVEVSSLLSKVMFMGHEEVAGVRTLHQSLQETPMDYVMLDTQAEFLMHKANSAPTPELREERLKMALGCADRATVAAPTEFSTWARLAQVYVAMEDWDNALTILNSCPMFTYQDKDTPLMPEPKEVHLPTLPETRLDEIDSEPESRYSEQVDPSLLNLRAASYRGTFKQAYDILTEMTAKIGWDQLLKIRSNVFVMEDEYRTEKQEATQPAAPTKRSPSTDGLRGTPDQTSNGEEEGSETPEKPTDANADTSENADAERVDAPATNGNGNGNSEENGIEKPSNTIDPGEAKAADSEAAKNDEHLSKLNTKRLCERWLDSLFMVLYEDLRVYTIWRTQMAQYRAQQMQYKKSAEEWEILGSLAERLQHVDEAVEAYRACLSIRFSPKAPGWHPPRFREDQKHEGDGGFCHPTGDMAVPVVQRVQSRAPAHNTDLDRGRGSSQGSKHHPGNEPTSECVGFDTPLRCAVRDVPEQRSFSSSSTSYTVQGKTRWPLPQQATLRLRPSSLSPSSASAWQARSGKTTFMRRINAHLHEKQTPPYVINLDPAVLSVPFESNIDIRDSVNYEEVMKQYNLGPNGGILTSLNLFATKVDQIVNLLEKRAKPDPEKPDRKPIDRILVDTPGQIEVFVWSASGTILLESLASSFPTVIAYVIDTPRTASTSTFMSNMLYACSILYKTKLPMILVFNKTDVKDAEFAKEWMTDFEAFQEALRRDEESDAMGGVEGGGHGGSGYMGSLLNSMSLMLEEFYAHLSVVGVSSRLGTGVDEFFEAVEEKKQEFLRDYLPELERRRGERDEQKKAAREKELDKMMKGMSVGAQQPLPKQDDDEVDVASDDDDTDSDDEAKKEGLQSRYQAAMGDNEDSIMADASFAKYLHSQR</sequence>
<comment type="caution">
    <text evidence="1">The sequence shown here is derived from an EMBL/GenBank/DDBJ whole genome shotgun (WGS) entry which is preliminary data.</text>
</comment>
<reference evidence="1" key="1">
    <citation type="submission" date="2022-08" db="EMBL/GenBank/DDBJ databases">
        <title>Genome Sequence of Fusarium decemcellulare.</title>
        <authorList>
            <person name="Buettner E."/>
        </authorList>
    </citation>
    <scope>NUCLEOTIDE SEQUENCE</scope>
    <source>
        <strain evidence="1">Babe19</strain>
    </source>
</reference>
<protein>
    <submittedName>
        <fullName evidence="1">Uncharacterized protein</fullName>
    </submittedName>
</protein>
<gene>
    <name evidence="1" type="ORF">NM208_g13969</name>
</gene>
<organism evidence="1 2">
    <name type="scientific">Fusarium decemcellulare</name>
    <dbReference type="NCBI Taxonomy" id="57161"/>
    <lineage>
        <taxon>Eukaryota</taxon>
        <taxon>Fungi</taxon>
        <taxon>Dikarya</taxon>
        <taxon>Ascomycota</taxon>
        <taxon>Pezizomycotina</taxon>
        <taxon>Sordariomycetes</taxon>
        <taxon>Hypocreomycetidae</taxon>
        <taxon>Hypocreales</taxon>
        <taxon>Nectriaceae</taxon>
        <taxon>Fusarium</taxon>
        <taxon>Fusarium decemcellulare species complex</taxon>
    </lineage>
</organism>
<dbReference type="Proteomes" id="UP001148629">
    <property type="component" value="Unassembled WGS sequence"/>
</dbReference>
<accession>A0ACC1RKF5</accession>
<keyword evidence="2" id="KW-1185">Reference proteome</keyword>
<proteinExistence type="predicted"/>
<dbReference type="EMBL" id="JANRMS010003052">
    <property type="protein sequence ID" value="KAJ3519828.1"/>
    <property type="molecule type" value="Genomic_DNA"/>
</dbReference>
<name>A0ACC1RKF5_9HYPO</name>
<evidence type="ECO:0000313" key="2">
    <source>
        <dbReference type="Proteomes" id="UP001148629"/>
    </source>
</evidence>